<dbReference type="SUPFAM" id="SSF57701">
    <property type="entry name" value="Zn2/Cys6 DNA-binding domain"/>
    <property type="match status" value="2"/>
</dbReference>
<protein>
    <recommendedName>
        <fullName evidence="7">Zn(2)-C6 fungal-type domain-containing protein</fullName>
    </recommendedName>
</protein>
<keyword evidence="4" id="KW-0804">Transcription</keyword>
<evidence type="ECO:0000256" key="3">
    <source>
        <dbReference type="ARBA" id="ARBA00023015"/>
    </source>
</evidence>
<comment type="subcellular location">
    <subcellularLocation>
        <location evidence="1">Nucleus</location>
    </subcellularLocation>
</comment>
<evidence type="ECO:0000256" key="4">
    <source>
        <dbReference type="ARBA" id="ARBA00023163"/>
    </source>
</evidence>
<feature type="compositionally biased region" description="Polar residues" evidence="6">
    <location>
        <begin position="140"/>
        <end position="157"/>
    </location>
</feature>
<dbReference type="Pfam" id="PF00172">
    <property type="entry name" value="Zn_clus"/>
    <property type="match status" value="2"/>
</dbReference>
<dbReference type="EMBL" id="FCQH01000002">
    <property type="protein sequence ID" value="CVK85957.1"/>
    <property type="molecule type" value="Genomic_DNA"/>
</dbReference>
<dbReference type="InterPro" id="IPR001138">
    <property type="entry name" value="Zn2Cys6_DnaBD"/>
</dbReference>
<dbReference type="GO" id="GO:0003677">
    <property type="term" value="F:DNA binding"/>
    <property type="evidence" value="ECO:0007669"/>
    <property type="project" value="InterPro"/>
</dbReference>
<dbReference type="Gene3D" id="4.10.240.10">
    <property type="entry name" value="Zn(2)-C6 fungal-type DNA-binding domain"/>
    <property type="match status" value="2"/>
</dbReference>
<gene>
    <name evidence="8" type="ORF">FMAN_06586</name>
</gene>
<evidence type="ECO:0000256" key="1">
    <source>
        <dbReference type="ARBA" id="ARBA00004123"/>
    </source>
</evidence>
<evidence type="ECO:0000256" key="5">
    <source>
        <dbReference type="ARBA" id="ARBA00023242"/>
    </source>
</evidence>
<dbReference type="InterPro" id="IPR036864">
    <property type="entry name" value="Zn2-C6_fun-type_DNA-bd_sf"/>
</dbReference>
<feature type="region of interest" description="Disordered" evidence="6">
    <location>
        <begin position="637"/>
        <end position="658"/>
    </location>
</feature>
<keyword evidence="3" id="KW-0805">Transcription regulation</keyword>
<dbReference type="GeneID" id="65085850"/>
<dbReference type="InterPro" id="IPR007219">
    <property type="entry name" value="XnlR_reg_dom"/>
</dbReference>
<dbReference type="GO" id="GO:0000981">
    <property type="term" value="F:DNA-binding transcription factor activity, RNA polymerase II-specific"/>
    <property type="evidence" value="ECO:0007669"/>
    <property type="project" value="InterPro"/>
</dbReference>
<dbReference type="SMART" id="SM00066">
    <property type="entry name" value="GAL4"/>
    <property type="match status" value="2"/>
</dbReference>
<dbReference type="GO" id="GO:0008270">
    <property type="term" value="F:zinc ion binding"/>
    <property type="evidence" value="ECO:0007669"/>
    <property type="project" value="InterPro"/>
</dbReference>
<dbReference type="PROSITE" id="PS50048">
    <property type="entry name" value="ZN2_CY6_FUNGAL_2"/>
    <property type="match status" value="2"/>
</dbReference>
<evidence type="ECO:0000256" key="2">
    <source>
        <dbReference type="ARBA" id="ARBA00022723"/>
    </source>
</evidence>
<evidence type="ECO:0000256" key="6">
    <source>
        <dbReference type="SAM" id="MobiDB-lite"/>
    </source>
</evidence>
<dbReference type="CDD" id="cd12148">
    <property type="entry name" value="fungal_TF_MHR"/>
    <property type="match status" value="1"/>
</dbReference>
<dbReference type="VEuPathDB" id="FungiDB:FMAN_06586"/>
<feature type="domain" description="Zn(2)-C6 fungal-type" evidence="7">
    <location>
        <begin position="71"/>
        <end position="101"/>
    </location>
</feature>
<dbReference type="AlphaFoldDB" id="A0A1L7SU25"/>
<accession>A0A1L7SU25</accession>
<feature type="domain" description="Zn(2)-C6 fungal-type" evidence="7">
    <location>
        <begin position="21"/>
        <end position="51"/>
    </location>
</feature>
<evidence type="ECO:0000313" key="8">
    <source>
        <dbReference type="EMBL" id="CVK85957.1"/>
    </source>
</evidence>
<dbReference type="GO" id="GO:0005634">
    <property type="term" value="C:nucleus"/>
    <property type="evidence" value="ECO:0007669"/>
    <property type="project" value="UniProtKB-SubCell"/>
</dbReference>
<dbReference type="Proteomes" id="UP000184255">
    <property type="component" value="Unassembled WGS sequence"/>
</dbReference>
<dbReference type="Pfam" id="PF04082">
    <property type="entry name" value="Fungal_trans"/>
    <property type="match status" value="1"/>
</dbReference>
<keyword evidence="2" id="KW-0479">Metal-binding</keyword>
<proteinExistence type="predicted"/>
<keyword evidence="9" id="KW-1185">Reference proteome</keyword>
<dbReference type="CDD" id="cd00067">
    <property type="entry name" value="GAL4"/>
    <property type="match status" value="2"/>
</dbReference>
<feature type="region of interest" description="Disordered" evidence="6">
    <location>
        <begin position="109"/>
        <end position="157"/>
    </location>
</feature>
<dbReference type="InterPro" id="IPR050815">
    <property type="entry name" value="TF_fung"/>
</dbReference>
<dbReference type="PANTHER" id="PTHR47338:SF7">
    <property type="entry name" value="ZN(II)2CYS6 TRANSCRIPTION FACTOR (EUROFUNG)"/>
    <property type="match status" value="1"/>
</dbReference>
<dbReference type="PROSITE" id="PS00463">
    <property type="entry name" value="ZN2_CY6_FUNGAL_1"/>
    <property type="match status" value="1"/>
</dbReference>
<evidence type="ECO:0000259" key="7">
    <source>
        <dbReference type="PROSITE" id="PS50048"/>
    </source>
</evidence>
<name>A0A1L7SU25_FUSMA</name>
<sequence length="739" mass="82898">MKFAMEPRNGSRMRNRKTSEICAQCRNRKVRCDGDPKGCNNCKRLKFNCSLLTTDSDNALEILERRRVSRACIPCRDRKLKCSGQRPTCSRCSDRGTLCHYPSAARANSHDAGPLPGGEPSITAGSTPSAPESDHREFQHSQAQRQPSRQLWSGSMPTPAQISQWDLGIDKQTVKQHIDAYFDLIHPIPCYSFLHRATLLQSWSKNELNPCVLSAICGITSRFINPGSSEHRAMAKRWIEDAESHLLRRVAQPRLSDIEAWLLVTLDHYLSQRVSKMLVSMALTSRLAYILRLNHEDPRQKFLMQERRRRLMWAIYIMDSLYSSGKTEFTACTPETLHIRLPCAEKSFSMDAPVITVPLHSSSHEDTSNIGLLGYCIRVLDIRNRVQRLTLTITNHREPIDQCLLAVESIENELRQFSASLPARYHWDPAAFSLRAFSPSRTPFLMLHAWWHQTHCDLFRFTIPGFREGLPTAEILQLSPEYTSACREKCLYHAISVSKILEVPKSVGGSELISDPSIAMCAFHSARIISRLGQYPMGDMPQTELVARLTACAEALEEQAVILPTTAILKKGICDLVNDAQRDRHGPYACPSIWEEEESESYNTTGASRDISGSGAREVFSKHSVTETVQNLQFQPGEQGECEDHGNSGQAPSEMTFGNEAGPASTANFISMSISPLPEPVTQDQTDFGLYLGESEPHLDSIFNFGLHGQYGSGQPDVFMDSFWPLADTDWTMPDVGSM</sequence>
<reference evidence="9" key="1">
    <citation type="journal article" date="2016" name="Genome Biol. Evol.">
        <title>Comparative 'omics' of the Fusarium fujikuroi species complex highlights differences in genetic potential and metabolite synthesis.</title>
        <authorList>
            <person name="Niehaus E.-M."/>
            <person name="Muensterkoetter M."/>
            <person name="Proctor R.H."/>
            <person name="Brown D.W."/>
            <person name="Sharon A."/>
            <person name="Idan Y."/>
            <person name="Oren-Young L."/>
            <person name="Sieber C.M."/>
            <person name="Novak O."/>
            <person name="Pencik A."/>
            <person name="Tarkowska D."/>
            <person name="Hromadova K."/>
            <person name="Freeman S."/>
            <person name="Maymon M."/>
            <person name="Elazar M."/>
            <person name="Youssef S.A."/>
            <person name="El-Shabrawy E.S.M."/>
            <person name="Shalaby A.B.A."/>
            <person name="Houterman P."/>
            <person name="Brock N.L."/>
            <person name="Burkhardt I."/>
            <person name="Tsavkelova E.A."/>
            <person name="Dickschat J.S."/>
            <person name="Galuszka P."/>
            <person name="Gueldener U."/>
            <person name="Tudzynski B."/>
        </authorList>
    </citation>
    <scope>NUCLEOTIDE SEQUENCE [LARGE SCALE GENOMIC DNA]</scope>
    <source>
        <strain evidence="9">MRC7560</strain>
    </source>
</reference>
<dbReference type="RefSeq" id="XP_041677660.1">
    <property type="nucleotide sequence ID" value="XM_041826614.1"/>
</dbReference>
<comment type="caution">
    <text evidence="8">The sequence shown here is derived from an EMBL/GenBank/DDBJ whole genome shotgun (WGS) entry which is preliminary data.</text>
</comment>
<dbReference type="PANTHER" id="PTHR47338">
    <property type="entry name" value="ZN(II)2CYS6 TRANSCRIPTION FACTOR (EUROFUNG)-RELATED"/>
    <property type="match status" value="1"/>
</dbReference>
<organism evidence="8 9">
    <name type="scientific">Fusarium mangiferae</name>
    <name type="common">Mango malformation disease fungus</name>
    <dbReference type="NCBI Taxonomy" id="192010"/>
    <lineage>
        <taxon>Eukaryota</taxon>
        <taxon>Fungi</taxon>
        <taxon>Dikarya</taxon>
        <taxon>Ascomycota</taxon>
        <taxon>Pezizomycotina</taxon>
        <taxon>Sordariomycetes</taxon>
        <taxon>Hypocreomycetidae</taxon>
        <taxon>Hypocreales</taxon>
        <taxon>Nectriaceae</taxon>
        <taxon>Fusarium</taxon>
        <taxon>Fusarium fujikuroi species complex</taxon>
    </lineage>
</organism>
<keyword evidence="5" id="KW-0539">Nucleus</keyword>
<evidence type="ECO:0000313" key="9">
    <source>
        <dbReference type="Proteomes" id="UP000184255"/>
    </source>
</evidence>
<dbReference type="GO" id="GO:0006351">
    <property type="term" value="P:DNA-templated transcription"/>
    <property type="evidence" value="ECO:0007669"/>
    <property type="project" value="InterPro"/>
</dbReference>